<comment type="caution">
    <text evidence="3">The sequence shown here is derived from an EMBL/GenBank/DDBJ whole genome shotgun (WGS) entry which is preliminary data.</text>
</comment>
<evidence type="ECO:0000313" key="2">
    <source>
        <dbReference type="EMBL" id="RGT58304.1"/>
    </source>
</evidence>
<organism evidence="3 6">
    <name type="scientific">Bacteroides intestinalis</name>
    <dbReference type="NCBI Taxonomy" id="329854"/>
    <lineage>
        <taxon>Bacteria</taxon>
        <taxon>Pseudomonadati</taxon>
        <taxon>Bacteroidota</taxon>
        <taxon>Bacteroidia</taxon>
        <taxon>Bacteroidales</taxon>
        <taxon>Bacteroidaceae</taxon>
        <taxon>Bacteroides</taxon>
    </lineage>
</organism>
<dbReference type="Proteomes" id="UP000285013">
    <property type="component" value="Unassembled WGS sequence"/>
</dbReference>
<dbReference type="Proteomes" id="UP000284772">
    <property type="component" value="Unassembled WGS sequence"/>
</dbReference>
<reference evidence="5 6" key="1">
    <citation type="submission" date="2018-08" db="EMBL/GenBank/DDBJ databases">
        <title>A genome reference for cultivated species of the human gut microbiota.</title>
        <authorList>
            <person name="Zou Y."/>
            <person name="Xue W."/>
            <person name="Luo G."/>
        </authorList>
    </citation>
    <scope>NUCLEOTIDE SEQUENCE [LARGE SCALE GENOMIC DNA]</scope>
    <source>
        <strain evidence="2 5">AF19-10AC</strain>
        <strain evidence="4 7">AF31-23</strain>
        <strain evidence="3 6">AF36-16BH</strain>
    </source>
</reference>
<keyword evidence="1" id="KW-0732">Signal</keyword>
<dbReference type="RefSeq" id="WP_021967635.1">
    <property type="nucleotide sequence ID" value="NZ_CABMMK010000001.1"/>
</dbReference>
<evidence type="ECO:0000313" key="6">
    <source>
        <dbReference type="Proteomes" id="UP000285013"/>
    </source>
</evidence>
<evidence type="ECO:0000313" key="3">
    <source>
        <dbReference type="EMBL" id="RHL91566.1"/>
    </source>
</evidence>
<dbReference type="EMBL" id="QRWT01000001">
    <property type="protein sequence ID" value="RGT58304.1"/>
    <property type="molecule type" value="Genomic_DNA"/>
</dbReference>
<dbReference type="GeneID" id="26159890"/>
<evidence type="ECO:0000313" key="5">
    <source>
        <dbReference type="Proteomes" id="UP000284772"/>
    </source>
</evidence>
<accession>A0A3E4IL80</accession>
<evidence type="ECO:0000256" key="1">
    <source>
        <dbReference type="SAM" id="SignalP"/>
    </source>
</evidence>
<dbReference type="AlphaFoldDB" id="A0A3E4IL80"/>
<dbReference type="Proteomes" id="UP000286003">
    <property type="component" value="Unassembled WGS sequence"/>
</dbReference>
<feature type="chain" id="PRO_5043182077" evidence="1">
    <location>
        <begin position="22"/>
        <end position="132"/>
    </location>
</feature>
<dbReference type="EMBL" id="QRQM01000012">
    <property type="protein sequence ID" value="RHN06510.1"/>
    <property type="molecule type" value="Genomic_DNA"/>
</dbReference>
<evidence type="ECO:0000313" key="4">
    <source>
        <dbReference type="EMBL" id="RHN06510.1"/>
    </source>
</evidence>
<evidence type="ECO:0000313" key="7">
    <source>
        <dbReference type="Proteomes" id="UP000286003"/>
    </source>
</evidence>
<protein>
    <submittedName>
        <fullName evidence="3">Uncharacterized protein</fullName>
    </submittedName>
</protein>
<name>A0A3E4IL80_9BACE</name>
<feature type="signal peptide" evidence="1">
    <location>
        <begin position="1"/>
        <end position="21"/>
    </location>
</feature>
<gene>
    <name evidence="2" type="ORF">DWX27_00905</name>
    <name evidence="4" type="ORF">DWZ32_11895</name>
    <name evidence="3" type="ORF">DWZ95_14125</name>
</gene>
<dbReference type="EMBL" id="QRPE01000017">
    <property type="protein sequence ID" value="RHL91566.1"/>
    <property type="molecule type" value="Genomic_DNA"/>
</dbReference>
<sequence length="132" mass="14678">MKRLRYILAILLSLTVVYAGAGVSIVHYCCARCATEQACCTNGCAKCHKSYHNPEKSCKDEGCTATFYKVNLVKYSCESPVITVPVIQLFCEALPDFQYSLPTGELEEVAYNVPPHPDSSRRYLALYSVLII</sequence>
<proteinExistence type="predicted"/>